<protein>
    <recommendedName>
        <fullName evidence="3">AAA domain-containing protein</fullName>
    </recommendedName>
</protein>
<dbReference type="RefSeq" id="WP_134160049.1">
    <property type="nucleotide sequence ID" value="NZ_BSUS01000001.1"/>
</dbReference>
<dbReference type="OrthoDB" id="9789562at2"/>
<evidence type="ECO:0008006" key="3">
    <source>
        <dbReference type="Google" id="ProtNLM"/>
    </source>
</evidence>
<accession>A0A4V3HE67</accession>
<dbReference type="InterPro" id="IPR027417">
    <property type="entry name" value="P-loop_NTPase"/>
</dbReference>
<reference evidence="1 2" key="1">
    <citation type="submission" date="2019-03" db="EMBL/GenBank/DDBJ databases">
        <title>Genomic Encyclopedia of Type Strains, Phase IV (KMG-IV): sequencing the most valuable type-strain genomes for metagenomic binning, comparative biology and taxonomic classification.</title>
        <authorList>
            <person name="Goeker M."/>
        </authorList>
    </citation>
    <scope>NUCLEOTIDE SEQUENCE [LARGE SCALE GENOMIC DNA]</scope>
    <source>
        <strain evidence="1 2">DSM 17974</strain>
    </source>
</reference>
<dbReference type="EMBL" id="SORF01000009">
    <property type="protein sequence ID" value="TDY44633.1"/>
    <property type="molecule type" value="Genomic_DNA"/>
</dbReference>
<sequence>MKSALNFLSEWAQGEAWKIHVLKEVWTKSAIDTSRLLGEVMYLLNNQQQLETAVTIETEQTDETVLVINEIRNPRNINALSNDVHFSLGKNLNVFYGENGSGKSSYVRIFRKLADNYFTNEKHLAIIPNVYAESTITDDYSQTVEVRCSVNGTETYETIYINEPHPLLSKLNVFDSDSVLPLINSDLSFSVLPKGFEMFQKVSDQLDALRREASQIIEREKIKQSALFEDSSFDSLRNDLDKIMKEVSQSRNLKTYLDTHYPRSERYDEVISRLEKEIRELESSNPRDKVKILSAQKTKLESIKHSIEQMAVTLSGENIGKINELIDEYERKIDEERSFNEAFRRSIAFLEVINDEWFAFIQAGKKYYDSVHISQVMEGAPCM</sequence>
<gene>
    <name evidence="1" type="ORF">C7445_109132</name>
</gene>
<keyword evidence="2" id="KW-1185">Reference proteome</keyword>
<dbReference type="Proteomes" id="UP000294581">
    <property type="component" value="Unassembled WGS sequence"/>
</dbReference>
<comment type="caution">
    <text evidence="1">The sequence shown here is derived from an EMBL/GenBank/DDBJ whole genome shotgun (WGS) entry which is preliminary data.</text>
</comment>
<evidence type="ECO:0000313" key="2">
    <source>
        <dbReference type="Proteomes" id="UP000294581"/>
    </source>
</evidence>
<evidence type="ECO:0000313" key="1">
    <source>
        <dbReference type="EMBL" id="TDY44633.1"/>
    </source>
</evidence>
<name>A0A4V3HE67_9BACL</name>
<dbReference type="AlphaFoldDB" id="A0A4V3HE67"/>
<proteinExistence type="predicted"/>
<dbReference type="SUPFAM" id="SSF52540">
    <property type="entry name" value="P-loop containing nucleoside triphosphate hydrolases"/>
    <property type="match status" value="1"/>
</dbReference>
<organism evidence="1 2">
    <name type="scientific">Alicyclobacillus sacchari</name>
    <dbReference type="NCBI Taxonomy" id="392010"/>
    <lineage>
        <taxon>Bacteria</taxon>
        <taxon>Bacillati</taxon>
        <taxon>Bacillota</taxon>
        <taxon>Bacilli</taxon>
        <taxon>Bacillales</taxon>
        <taxon>Alicyclobacillaceae</taxon>
        <taxon>Alicyclobacillus</taxon>
    </lineage>
</organism>
<dbReference type="Gene3D" id="3.40.50.300">
    <property type="entry name" value="P-loop containing nucleotide triphosphate hydrolases"/>
    <property type="match status" value="1"/>
</dbReference>